<dbReference type="Proteomes" id="UP000001542">
    <property type="component" value="Unassembled WGS sequence"/>
</dbReference>
<evidence type="ECO:0000313" key="6">
    <source>
        <dbReference type="EMBL" id="EAX98234.1"/>
    </source>
</evidence>
<dbReference type="EMBL" id="DS113683">
    <property type="protein sequence ID" value="EAX98234.1"/>
    <property type="molecule type" value="Genomic_DNA"/>
</dbReference>
<dbReference type="VEuPathDB" id="TrichDB:TVAGG3_0082700"/>
<dbReference type="OrthoDB" id="275783at2759"/>
<dbReference type="STRING" id="5722.A2FA26"/>
<dbReference type="EC" id="3.1.1.96" evidence="2 5"/>
<dbReference type="GO" id="GO:0005737">
    <property type="term" value="C:cytoplasm"/>
    <property type="evidence" value="ECO:0000318"/>
    <property type="project" value="GO_Central"/>
</dbReference>
<keyword evidence="5" id="KW-0820">tRNA-binding</keyword>
<evidence type="ECO:0000256" key="4">
    <source>
        <dbReference type="ARBA" id="ARBA00048018"/>
    </source>
</evidence>
<comment type="catalytic activity">
    <reaction evidence="3">
        <text>glycyl-tRNA(Ala) + H2O = tRNA(Ala) + glycine + H(+)</text>
        <dbReference type="Rhea" id="RHEA:53744"/>
        <dbReference type="Rhea" id="RHEA-COMP:9657"/>
        <dbReference type="Rhea" id="RHEA-COMP:13640"/>
        <dbReference type="ChEBI" id="CHEBI:15377"/>
        <dbReference type="ChEBI" id="CHEBI:15378"/>
        <dbReference type="ChEBI" id="CHEBI:57305"/>
        <dbReference type="ChEBI" id="CHEBI:78442"/>
        <dbReference type="ChEBI" id="CHEBI:78522"/>
        <dbReference type="EC" id="3.1.1.96"/>
    </reaction>
</comment>
<dbReference type="GO" id="GO:0006399">
    <property type="term" value="P:tRNA metabolic process"/>
    <property type="evidence" value="ECO:0000318"/>
    <property type="project" value="GO_Central"/>
</dbReference>
<dbReference type="PANTHER" id="PTHR10472">
    <property type="entry name" value="D-TYROSYL-TRNA TYR DEACYLASE"/>
    <property type="match status" value="1"/>
</dbReference>
<dbReference type="KEGG" id="tva:4756029"/>
<protein>
    <recommendedName>
        <fullName evidence="2 5">D-aminoacyl-tRNA deacylase</fullName>
        <ecNumber evidence="2 5">3.1.1.96</ecNumber>
    </recommendedName>
</protein>
<keyword evidence="7" id="KW-1185">Reference proteome</keyword>
<sequence>MVKLVIQRAKSGSVTVDGKIVGQIGQGIVVLVGIHRDDKPEDLDWAVQKMLNYCMWPADDDKPWRKSVMDIDGGVLLVSQFTLYARPNGRKPDFSHSMGPEGATQLYNLFVEKVKAAYKPEKIQTGEFGAMMDVALVNDGPVTMIFDTLNKKG</sequence>
<proteinExistence type="inferred from homology"/>
<dbReference type="SMR" id="A2FA26"/>
<evidence type="ECO:0000313" key="7">
    <source>
        <dbReference type="Proteomes" id="UP000001542"/>
    </source>
</evidence>
<comment type="catalytic activity">
    <reaction evidence="4">
        <text>a D-aminoacyl-tRNA + H2O = a tRNA + a D-alpha-amino acid + H(+)</text>
        <dbReference type="Rhea" id="RHEA:13953"/>
        <dbReference type="Rhea" id="RHEA-COMP:10123"/>
        <dbReference type="Rhea" id="RHEA-COMP:10124"/>
        <dbReference type="ChEBI" id="CHEBI:15377"/>
        <dbReference type="ChEBI" id="CHEBI:15378"/>
        <dbReference type="ChEBI" id="CHEBI:59871"/>
        <dbReference type="ChEBI" id="CHEBI:78442"/>
        <dbReference type="ChEBI" id="CHEBI:79333"/>
        <dbReference type="EC" id="3.1.1.96"/>
    </reaction>
</comment>
<organism evidence="6 7">
    <name type="scientific">Trichomonas vaginalis (strain ATCC PRA-98 / G3)</name>
    <dbReference type="NCBI Taxonomy" id="412133"/>
    <lineage>
        <taxon>Eukaryota</taxon>
        <taxon>Metamonada</taxon>
        <taxon>Parabasalia</taxon>
        <taxon>Trichomonadida</taxon>
        <taxon>Trichomonadidae</taxon>
        <taxon>Trichomonas</taxon>
    </lineage>
</organism>
<dbReference type="FunFam" id="3.50.80.10:FF:000001">
    <property type="entry name" value="D-aminoacyl-tRNA deacylase"/>
    <property type="match status" value="1"/>
</dbReference>
<dbReference type="PANTHER" id="PTHR10472:SF5">
    <property type="entry name" value="D-AMINOACYL-TRNA DEACYLASE 1"/>
    <property type="match status" value="1"/>
</dbReference>
<dbReference type="RefSeq" id="XP_001311164.1">
    <property type="nucleotide sequence ID" value="XM_001311163.1"/>
</dbReference>
<dbReference type="SUPFAM" id="SSF69500">
    <property type="entry name" value="DTD-like"/>
    <property type="match status" value="1"/>
</dbReference>
<dbReference type="HAMAP" id="MF_00518">
    <property type="entry name" value="Deacylase_Dtd"/>
    <property type="match status" value="1"/>
</dbReference>
<reference evidence="6" key="2">
    <citation type="journal article" date="2007" name="Science">
        <title>Draft genome sequence of the sexually transmitted pathogen Trichomonas vaginalis.</title>
        <authorList>
            <person name="Carlton J.M."/>
            <person name="Hirt R.P."/>
            <person name="Silva J.C."/>
            <person name="Delcher A.L."/>
            <person name="Schatz M."/>
            <person name="Zhao Q."/>
            <person name="Wortman J.R."/>
            <person name="Bidwell S.L."/>
            <person name="Alsmark U.C.M."/>
            <person name="Besteiro S."/>
            <person name="Sicheritz-Ponten T."/>
            <person name="Noel C.J."/>
            <person name="Dacks J.B."/>
            <person name="Foster P.G."/>
            <person name="Simillion C."/>
            <person name="Van de Peer Y."/>
            <person name="Miranda-Saavedra D."/>
            <person name="Barton G.J."/>
            <person name="Westrop G.D."/>
            <person name="Mueller S."/>
            <person name="Dessi D."/>
            <person name="Fiori P.L."/>
            <person name="Ren Q."/>
            <person name="Paulsen I."/>
            <person name="Zhang H."/>
            <person name="Bastida-Corcuera F.D."/>
            <person name="Simoes-Barbosa A."/>
            <person name="Brown M.T."/>
            <person name="Hayes R.D."/>
            <person name="Mukherjee M."/>
            <person name="Okumura C.Y."/>
            <person name="Schneider R."/>
            <person name="Smith A.J."/>
            <person name="Vanacova S."/>
            <person name="Villalvazo M."/>
            <person name="Haas B.J."/>
            <person name="Pertea M."/>
            <person name="Feldblyum T.V."/>
            <person name="Utterback T.R."/>
            <person name="Shu C.L."/>
            <person name="Osoegawa K."/>
            <person name="de Jong P.J."/>
            <person name="Hrdy I."/>
            <person name="Horvathova L."/>
            <person name="Zubacova Z."/>
            <person name="Dolezal P."/>
            <person name="Malik S.B."/>
            <person name="Logsdon J.M. Jr."/>
            <person name="Henze K."/>
            <person name="Gupta A."/>
            <person name="Wang C.C."/>
            <person name="Dunne R.L."/>
            <person name="Upcroft J.A."/>
            <person name="Upcroft P."/>
            <person name="White O."/>
            <person name="Salzberg S.L."/>
            <person name="Tang P."/>
            <person name="Chiu C.-H."/>
            <person name="Lee Y.-S."/>
            <person name="Embley T.M."/>
            <person name="Coombs G.H."/>
            <person name="Mottram J.C."/>
            <person name="Tachezy J."/>
            <person name="Fraser-Liggett C.M."/>
            <person name="Johnson P.J."/>
        </authorList>
    </citation>
    <scope>NUCLEOTIDE SEQUENCE [LARGE SCALE GENOMIC DNA]</scope>
    <source>
        <strain evidence="6">G3</strain>
    </source>
</reference>
<dbReference type="Gene3D" id="3.50.80.10">
    <property type="entry name" value="D-tyrosyl-tRNA(Tyr) deacylase"/>
    <property type="match status" value="1"/>
</dbReference>
<evidence type="ECO:0000256" key="2">
    <source>
        <dbReference type="ARBA" id="ARBA00013056"/>
    </source>
</evidence>
<dbReference type="GO" id="GO:0051500">
    <property type="term" value="F:D-tyrosyl-tRNA(Tyr) deacylase activity"/>
    <property type="evidence" value="ECO:0000318"/>
    <property type="project" value="GO_Central"/>
</dbReference>
<comment type="subcellular location">
    <subcellularLocation>
        <location evidence="5">Cytoplasm</location>
    </subcellularLocation>
</comment>
<dbReference type="InterPro" id="IPR003732">
    <property type="entry name" value="Daa-tRNA_deacyls_DTD"/>
</dbReference>
<dbReference type="GO" id="GO:0106026">
    <property type="term" value="F:Gly-tRNA(Ala) deacylase activity"/>
    <property type="evidence" value="ECO:0007669"/>
    <property type="project" value="RHEA"/>
</dbReference>
<dbReference type="FunCoup" id="A2FA26">
    <property type="interactions" value="367"/>
</dbReference>
<reference evidence="6" key="1">
    <citation type="submission" date="2006-10" db="EMBL/GenBank/DDBJ databases">
        <authorList>
            <person name="Amadeo P."/>
            <person name="Zhao Q."/>
            <person name="Wortman J."/>
            <person name="Fraser-Liggett C."/>
            <person name="Carlton J."/>
        </authorList>
    </citation>
    <scope>NUCLEOTIDE SEQUENCE</scope>
    <source>
        <strain evidence="6">G3</strain>
    </source>
</reference>
<dbReference type="InParanoid" id="A2FA26"/>
<comment type="similarity">
    <text evidence="1 5">Belongs to the DTD family.</text>
</comment>
<dbReference type="GO" id="GO:0000049">
    <property type="term" value="F:tRNA binding"/>
    <property type="evidence" value="ECO:0007669"/>
    <property type="project" value="UniProtKB-KW"/>
</dbReference>
<evidence type="ECO:0000256" key="3">
    <source>
        <dbReference type="ARBA" id="ARBA00047676"/>
    </source>
</evidence>
<gene>
    <name evidence="6" type="ORF">TVAG_010100</name>
</gene>
<evidence type="ECO:0000256" key="5">
    <source>
        <dbReference type="RuleBase" id="RU003470"/>
    </source>
</evidence>
<accession>A2FA26</accession>
<dbReference type="VEuPathDB" id="TrichDB:TVAG_010100"/>
<keyword evidence="5" id="KW-0963">Cytoplasm</keyword>
<dbReference type="eggNOG" id="KOG3323">
    <property type="taxonomic scope" value="Eukaryota"/>
</dbReference>
<dbReference type="InterPro" id="IPR023509">
    <property type="entry name" value="DTD-like_sf"/>
</dbReference>
<dbReference type="Pfam" id="PF02580">
    <property type="entry name" value="Tyr_Deacylase"/>
    <property type="match status" value="1"/>
</dbReference>
<name>A2FA26_TRIV3</name>
<evidence type="ECO:0000256" key="1">
    <source>
        <dbReference type="ARBA" id="ARBA00009673"/>
    </source>
</evidence>
<keyword evidence="5" id="KW-0378">Hydrolase</keyword>
<dbReference type="NCBIfam" id="TIGR00256">
    <property type="entry name" value="D-aminoacyl-tRNA deacylase"/>
    <property type="match status" value="1"/>
</dbReference>
<dbReference type="OMA" id="VFGADMK"/>
<dbReference type="AlphaFoldDB" id="A2FA26"/>
<keyword evidence="5" id="KW-0694">RNA-binding</keyword>